<feature type="domain" description="YdbS-like PH" evidence="2">
    <location>
        <begin position="413"/>
        <end position="492"/>
    </location>
</feature>
<accession>A0ABW1LDZ2</accession>
<evidence type="ECO:0000313" key="3">
    <source>
        <dbReference type="EMBL" id="MFC6041417.1"/>
    </source>
</evidence>
<proteinExistence type="predicted"/>
<comment type="caution">
    <text evidence="3">The sequence shown here is derived from an EMBL/GenBank/DDBJ whole genome shotgun (WGS) entry which is preliminary data.</text>
</comment>
<reference evidence="4" key="1">
    <citation type="journal article" date="2019" name="Int. J. Syst. Evol. Microbiol.">
        <title>The Global Catalogue of Microorganisms (GCM) 10K type strain sequencing project: providing services to taxonomists for standard genome sequencing and annotation.</title>
        <authorList>
            <consortium name="The Broad Institute Genomics Platform"/>
            <consortium name="The Broad Institute Genome Sequencing Center for Infectious Disease"/>
            <person name="Wu L."/>
            <person name="Ma J."/>
        </authorList>
    </citation>
    <scope>NUCLEOTIDE SEQUENCE [LARGE SCALE GENOMIC DNA]</scope>
    <source>
        <strain evidence="4">CCUG 54527</strain>
    </source>
</reference>
<feature type="transmembrane region" description="Helical" evidence="1">
    <location>
        <begin position="21"/>
        <end position="38"/>
    </location>
</feature>
<feature type="domain" description="YdbS-like PH" evidence="2">
    <location>
        <begin position="71"/>
        <end position="150"/>
    </location>
</feature>
<dbReference type="RefSeq" id="WP_377736370.1">
    <property type="nucleotide sequence ID" value="NZ_JBHSRI010000038.1"/>
</dbReference>
<dbReference type="PANTHER" id="PTHR34473:SF2">
    <property type="entry name" value="UPF0699 TRANSMEMBRANE PROTEIN YDBT"/>
    <property type="match status" value="1"/>
</dbReference>
<sequence length="506" mass="58011">MSKERYQLHPISAVVNFVKGLKDLIFPFVIIFVANGFQGKSSSDGHWTNYIPYIIGILVLTFILISGIIKWKRFVYWFEEDELRIEYGLFVKKKRYIPFERIQSFNYTESILHRPFKLVKVTVETAGSGSTTEAEAELTAITKEAAKQIEMELAFAKKRKLSKTSIGVEEATESHLDEEPKNESVTIFKMTMKDILILAATSGGIGVVFSGVAVFMTQFSDIIPYDVIYDEVVVFLKFGFFIIAFSVFAFLLLSWIISVILTTLNYYQFTIIQENDQIVLTRGLLEKKKVTIPIGRVQGVRIVENPLRQLFGYCTVIVESAGGSIDDQDKKIRLFPLVKKSKIKQPLNQLFADFDFEPVWTTSPKRAKPFYYRLDFIWVIPVIVGISYFYYPYGLFSLLLGPIFVLLGLWQHRSAGLSLARNQLSLRYRSISKYTFFIEKKRMQSLEMRQSPFQKRKALASIETTIKSGMLGASAQVDHLQIEDIEEVMTWYEPSGNPDIEKGQPQ</sequence>
<keyword evidence="1" id="KW-1133">Transmembrane helix</keyword>
<feature type="transmembrane region" description="Helical" evidence="1">
    <location>
        <begin position="370"/>
        <end position="389"/>
    </location>
</feature>
<feature type="transmembrane region" description="Helical" evidence="1">
    <location>
        <begin position="50"/>
        <end position="69"/>
    </location>
</feature>
<evidence type="ECO:0000259" key="2">
    <source>
        <dbReference type="Pfam" id="PF03703"/>
    </source>
</evidence>
<feature type="domain" description="YdbS-like PH" evidence="2">
    <location>
        <begin position="266"/>
        <end position="324"/>
    </location>
</feature>
<name>A0ABW1LDZ2_9BACL</name>
<dbReference type="InterPro" id="IPR005182">
    <property type="entry name" value="YdbS-like_PH"/>
</dbReference>
<protein>
    <submittedName>
        <fullName evidence="3">PH domain-containing protein</fullName>
    </submittedName>
</protein>
<feature type="transmembrane region" description="Helical" evidence="1">
    <location>
        <begin position="238"/>
        <end position="261"/>
    </location>
</feature>
<organism evidence="3 4">
    <name type="scientific">Paenisporosarcina macmurdoensis</name>
    <dbReference type="NCBI Taxonomy" id="212659"/>
    <lineage>
        <taxon>Bacteria</taxon>
        <taxon>Bacillati</taxon>
        <taxon>Bacillota</taxon>
        <taxon>Bacilli</taxon>
        <taxon>Bacillales</taxon>
        <taxon>Caryophanaceae</taxon>
        <taxon>Paenisporosarcina</taxon>
    </lineage>
</organism>
<keyword evidence="1" id="KW-0472">Membrane</keyword>
<evidence type="ECO:0000313" key="4">
    <source>
        <dbReference type="Proteomes" id="UP001596170"/>
    </source>
</evidence>
<dbReference type="PANTHER" id="PTHR34473">
    <property type="entry name" value="UPF0699 TRANSMEMBRANE PROTEIN YDBS"/>
    <property type="match status" value="1"/>
</dbReference>
<dbReference type="PIRSF" id="PIRSF026631">
    <property type="entry name" value="UCP026631"/>
    <property type="match status" value="1"/>
</dbReference>
<dbReference type="EMBL" id="JBHSRI010000038">
    <property type="protein sequence ID" value="MFC6041417.1"/>
    <property type="molecule type" value="Genomic_DNA"/>
</dbReference>
<gene>
    <name evidence="3" type="ORF">ACFPYN_18580</name>
</gene>
<dbReference type="Proteomes" id="UP001596170">
    <property type="component" value="Unassembled WGS sequence"/>
</dbReference>
<keyword evidence="4" id="KW-1185">Reference proteome</keyword>
<dbReference type="Pfam" id="PF03703">
    <property type="entry name" value="bPH_2"/>
    <property type="match status" value="3"/>
</dbReference>
<dbReference type="InterPro" id="IPR014529">
    <property type="entry name" value="UCP026631"/>
</dbReference>
<feature type="transmembrane region" description="Helical" evidence="1">
    <location>
        <begin position="195"/>
        <end position="218"/>
    </location>
</feature>
<keyword evidence="1" id="KW-0812">Transmembrane</keyword>
<evidence type="ECO:0000256" key="1">
    <source>
        <dbReference type="SAM" id="Phobius"/>
    </source>
</evidence>